<protein>
    <submittedName>
        <fullName evidence="2">Uncharacterized protein</fullName>
    </submittedName>
</protein>
<dbReference type="Proteomes" id="UP001189429">
    <property type="component" value="Unassembled WGS sequence"/>
</dbReference>
<feature type="region of interest" description="Disordered" evidence="1">
    <location>
        <begin position="750"/>
        <end position="783"/>
    </location>
</feature>
<feature type="region of interest" description="Disordered" evidence="1">
    <location>
        <begin position="1"/>
        <end position="20"/>
    </location>
</feature>
<dbReference type="PANTHER" id="PTHR47027:SF20">
    <property type="entry name" value="REVERSE TRANSCRIPTASE-LIKE PROTEIN WITH RNA-DIRECTED DNA POLYMERASE DOMAIN"/>
    <property type="match status" value="1"/>
</dbReference>
<evidence type="ECO:0000313" key="2">
    <source>
        <dbReference type="EMBL" id="CAK0846574.1"/>
    </source>
</evidence>
<dbReference type="EMBL" id="CAUYUJ010014835">
    <property type="protein sequence ID" value="CAK0846574.1"/>
    <property type="molecule type" value="Genomic_DNA"/>
</dbReference>
<dbReference type="PANTHER" id="PTHR47027">
    <property type="entry name" value="REVERSE TRANSCRIPTASE DOMAIN-CONTAINING PROTEIN"/>
    <property type="match status" value="1"/>
</dbReference>
<evidence type="ECO:0000313" key="3">
    <source>
        <dbReference type="Proteomes" id="UP001189429"/>
    </source>
</evidence>
<evidence type="ECO:0000256" key="1">
    <source>
        <dbReference type="SAM" id="MobiDB-lite"/>
    </source>
</evidence>
<organism evidence="2 3">
    <name type="scientific">Prorocentrum cordatum</name>
    <dbReference type="NCBI Taxonomy" id="2364126"/>
    <lineage>
        <taxon>Eukaryota</taxon>
        <taxon>Sar</taxon>
        <taxon>Alveolata</taxon>
        <taxon>Dinophyceae</taxon>
        <taxon>Prorocentrales</taxon>
        <taxon>Prorocentraceae</taxon>
        <taxon>Prorocentrum</taxon>
    </lineage>
</organism>
<feature type="compositionally biased region" description="Basic and acidic residues" evidence="1">
    <location>
        <begin position="750"/>
        <end position="772"/>
    </location>
</feature>
<feature type="region of interest" description="Disordered" evidence="1">
    <location>
        <begin position="891"/>
        <end position="910"/>
    </location>
</feature>
<gene>
    <name evidence="2" type="ORF">PCOR1329_LOCUS40038</name>
</gene>
<name>A0ABN9TKS2_9DINO</name>
<reference evidence="2" key="1">
    <citation type="submission" date="2023-10" db="EMBL/GenBank/DDBJ databases">
        <authorList>
            <person name="Chen Y."/>
            <person name="Shah S."/>
            <person name="Dougan E. K."/>
            <person name="Thang M."/>
            <person name="Chan C."/>
        </authorList>
    </citation>
    <scope>NUCLEOTIDE SEQUENCE [LARGE SCALE GENOMIC DNA]</scope>
</reference>
<accession>A0ABN9TKS2</accession>
<proteinExistence type="predicted"/>
<comment type="caution">
    <text evidence="2">The sequence shown here is derived from an EMBL/GenBank/DDBJ whole genome shotgun (WGS) entry which is preliminary data.</text>
</comment>
<keyword evidence="3" id="KW-1185">Reference proteome</keyword>
<sequence length="951" mass="104951">MPMLVVRNPATGDPCFDDEEDQQVRTDALCSIFEATELPMADDGGPQEITDAPDEDLIGQYDANDATQALVGAPNFKSAPVLKWTDPATSQAPRQDPEGAAAELWKLSTEIVGDPLLGVFQAAQAYRRAPQGFRDGETVSLRKPKGDGLSAKDHYRTINLIGHAGKAFTNVTIMPESRQMSRKLPIAQFGALQGRSTRDAIALVDEVGRRLFIAMYDMITTDIGDQTLAAGFKGVQVQYDPSFQVFRNSEDFAAIELSVLDTSQIKFVDDLITLTIVDDFDAVTSFLDFLRTQVNASGLTMNVCALHPTPTVKYLGCLLSATGSYSPEIKTRLTSANKAHGRLAQRVLKGNLSIRLKVRLWCSLVRSIALHALEVAFLTRADLKKSERWQTRKLRHILRPPAHMHRVSNSDIRKRANIFSVSSTLLHRRLQWRRHVISPGCNDRKGLENRRFAVHSIIANRVNIPWFDLSARRCPYCSQVFTRKDALIRKRDAGEAGVESTKPTADTEVAGISKKDRLMTKLLLQHADNFRGSARDQNAVVRLRAGSQMQVALESSTSHYQKAGKEARDTVAAADYRGHPLGKKPDAYLRMLLFRLSEAVGDRLEEVKAAVAQGANPQKSALALMTLVEFGKSLKDPEVKLKATRCFDARVTKTIDGKEVEEAKWIFAAMSHPAATSALHVLKANGGVKSASLILEDDEAPRSKTAKELEKMIFKGGGALGAILIAAVWLYPVWSVPIWEVCPDFPADIVKEDPGDAAEHAEPAEPGEHRALGENPGESAAGLRPRNAALGAEDPGQPLLVFGSLRRLVELQLVHPELLRALRRAFGRSEAGHRRGALEDFHDECSGGSPQPPLLSQDRWPRAALARALEGQLAGQRGADPQGLRRILRRLRQPGEFGNPSEPMDFSERPARCRTPANDYTVHLLHYIYNTLIMKFCLHLNNNTVLRKLSQ</sequence>